<name>A0A265UXT9_9FLAO</name>
<dbReference type="Pfam" id="PF13972">
    <property type="entry name" value="TetR"/>
    <property type="match status" value="1"/>
</dbReference>
<evidence type="ECO:0000256" key="1">
    <source>
        <dbReference type="ARBA" id="ARBA00023125"/>
    </source>
</evidence>
<dbReference type="InterPro" id="IPR009057">
    <property type="entry name" value="Homeodomain-like_sf"/>
</dbReference>
<feature type="DNA-binding region" description="H-T-H motif" evidence="2">
    <location>
        <begin position="25"/>
        <end position="44"/>
    </location>
</feature>
<dbReference type="InterPro" id="IPR001647">
    <property type="entry name" value="HTH_TetR"/>
</dbReference>
<protein>
    <recommendedName>
        <fullName evidence="3">HTH tetR-type domain-containing protein</fullName>
    </recommendedName>
</protein>
<evidence type="ECO:0000256" key="2">
    <source>
        <dbReference type="PROSITE-ProRule" id="PRU00335"/>
    </source>
</evidence>
<dbReference type="PROSITE" id="PS50977">
    <property type="entry name" value="HTH_TETR_2"/>
    <property type="match status" value="1"/>
</dbReference>
<dbReference type="Proteomes" id="UP000216840">
    <property type="component" value="Unassembled WGS sequence"/>
</dbReference>
<evidence type="ECO:0000313" key="5">
    <source>
        <dbReference type="Proteomes" id="UP000216840"/>
    </source>
</evidence>
<evidence type="ECO:0000259" key="3">
    <source>
        <dbReference type="PROSITE" id="PS50977"/>
    </source>
</evidence>
<dbReference type="GO" id="GO:0003677">
    <property type="term" value="F:DNA binding"/>
    <property type="evidence" value="ECO:0007669"/>
    <property type="project" value="UniProtKB-UniRule"/>
</dbReference>
<dbReference type="OrthoDB" id="9785164at2"/>
<proteinExistence type="predicted"/>
<feature type="domain" description="HTH tetR-type" evidence="3">
    <location>
        <begin position="2"/>
        <end position="62"/>
    </location>
</feature>
<dbReference type="SUPFAM" id="SSF46689">
    <property type="entry name" value="Homeodomain-like"/>
    <property type="match status" value="1"/>
</dbReference>
<evidence type="ECO:0000313" key="4">
    <source>
        <dbReference type="EMBL" id="OZV70129.1"/>
    </source>
</evidence>
<accession>A0A265UXT9</accession>
<sequence length="211" mass="24760">MNKTKQKILSKALALYNRDGVSNVSIRQLAKDVGIAHSNLIYHYPTHEDIVLGLHDLMLREALELNTGLVQNDSPLKSLYETTKTGFSVVYEFRFFFKELQYICKAFSKVKEVLRQVEKVRYVMYKKVIGDMIASDLIRSEEFDGEFDDLIVRIKIYSDHWLESSSIYDDLSKEEKINKYSYLLLQHIYPYLTDKGKDEFKRIQITTTKPH</sequence>
<dbReference type="InterPro" id="IPR025722">
    <property type="entry name" value="TetR"/>
</dbReference>
<comment type="caution">
    <text evidence="4">The sequence shown here is derived from an EMBL/GenBank/DDBJ whole genome shotgun (WGS) entry which is preliminary data.</text>
</comment>
<dbReference type="AlphaFoldDB" id="A0A265UXT9"/>
<dbReference type="Pfam" id="PF00440">
    <property type="entry name" value="TetR_N"/>
    <property type="match status" value="1"/>
</dbReference>
<dbReference type="EMBL" id="NGJN01000002">
    <property type="protein sequence ID" value="OZV70129.1"/>
    <property type="molecule type" value="Genomic_DNA"/>
</dbReference>
<dbReference type="Gene3D" id="1.10.357.10">
    <property type="entry name" value="Tetracycline Repressor, domain 2"/>
    <property type="match status" value="1"/>
</dbReference>
<keyword evidence="5" id="KW-1185">Reference proteome</keyword>
<gene>
    <name evidence="4" type="ORF">CA834_05805</name>
</gene>
<reference evidence="4 5" key="1">
    <citation type="submission" date="2017-05" db="EMBL/GenBank/DDBJ databases">
        <title>The draft genome sequence of Idiomarina salinarum WNB302.</title>
        <authorList>
            <person name="Sun Y."/>
            <person name="Chen B."/>
            <person name="Du Z."/>
        </authorList>
    </citation>
    <scope>NUCLEOTIDE SEQUENCE [LARGE SCALE GENOMIC DNA]</scope>
    <source>
        <strain evidence="4 5">WNB302</strain>
    </source>
</reference>
<keyword evidence="1 2" id="KW-0238">DNA-binding</keyword>
<organism evidence="4 5">
    <name type="scientific">Winogradskyella aurantia</name>
    <dbReference type="NCBI Taxonomy" id="1915063"/>
    <lineage>
        <taxon>Bacteria</taxon>
        <taxon>Pseudomonadati</taxon>
        <taxon>Bacteroidota</taxon>
        <taxon>Flavobacteriia</taxon>
        <taxon>Flavobacteriales</taxon>
        <taxon>Flavobacteriaceae</taxon>
        <taxon>Winogradskyella</taxon>
    </lineage>
</organism>